<reference evidence="8 9" key="1">
    <citation type="submission" date="2019-06" db="EMBL/GenBank/DDBJ databases">
        <title>Genomic Encyclopedia of Type Strains, Phase IV (KMG-V): Genome sequencing to study the core and pangenomes of soil and plant-associated prokaryotes.</title>
        <authorList>
            <person name="Whitman W."/>
        </authorList>
    </citation>
    <scope>NUCLEOTIDE SEQUENCE [LARGE SCALE GENOMIC DNA]</scope>
    <source>
        <strain evidence="8 9">BR 11140</strain>
    </source>
</reference>
<protein>
    <submittedName>
        <fullName evidence="8">HicA-like toxin of HicAB toxin-antitoxin system</fullName>
    </submittedName>
</protein>
<evidence type="ECO:0000256" key="3">
    <source>
        <dbReference type="ARBA" id="ARBA00022722"/>
    </source>
</evidence>
<evidence type="ECO:0000313" key="8">
    <source>
        <dbReference type="EMBL" id="TWB63698.1"/>
    </source>
</evidence>
<keyword evidence="5" id="KW-0378">Hydrolase</keyword>
<evidence type="ECO:0000256" key="4">
    <source>
        <dbReference type="ARBA" id="ARBA00022759"/>
    </source>
</evidence>
<dbReference type="Gene3D" id="3.30.920.30">
    <property type="entry name" value="Hypothetical protein"/>
    <property type="match status" value="1"/>
</dbReference>
<evidence type="ECO:0000256" key="7">
    <source>
        <dbReference type="ARBA" id="ARBA00023016"/>
    </source>
</evidence>
<dbReference type="InterPro" id="IPR038570">
    <property type="entry name" value="HicA_sf"/>
</dbReference>
<dbReference type="Pfam" id="PF07927">
    <property type="entry name" value="HicA_toxin"/>
    <property type="match status" value="1"/>
</dbReference>
<dbReference type="GO" id="GO:0003729">
    <property type="term" value="F:mRNA binding"/>
    <property type="evidence" value="ECO:0007669"/>
    <property type="project" value="InterPro"/>
</dbReference>
<keyword evidence="2" id="KW-1277">Toxin-antitoxin system</keyword>
<dbReference type="OrthoDB" id="9811409at2"/>
<dbReference type="EMBL" id="VITT01000003">
    <property type="protein sequence ID" value="TWB63698.1"/>
    <property type="molecule type" value="Genomic_DNA"/>
</dbReference>
<keyword evidence="3" id="KW-0540">Nuclease</keyword>
<name>A0A560IXG8_9PROT</name>
<accession>A0A560IXG8</accession>
<keyword evidence="7" id="KW-0346">Stress response</keyword>
<dbReference type="SUPFAM" id="SSF54786">
    <property type="entry name" value="YcfA/nrd intein domain"/>
    <property type="match status" value="1"/>
</dbReference>
<proteinExistence type="inferred from homology"/>
<keyword evidence="4" id="KW-0255">Endonuclease</keyword>
<evidence type="ECO:0000313" key="9">
    <source>
        <dbReference type="Proteomes" id="UP000318050"/>
    </source>
</evidence>
<sequence length="64" mass="7431">MASLYIEIIRILREHGCVFVRQGKGDHEIWRSPITNANFPIDKKTRSHITANMVMKQAGIPHRF</sequence>
<dbReference type="InterPro" id="IPR012933">
    <property type="entry name" value="HicA_mRNA_interferase"/>
</dbReference>
<organism evidence="8 9">
    <name type="scientific">Nitrospirillum amazonense</name>
    <dbReference type="NCBI Taxonomy" id="28077"/>
    <lineage>
        <taxon>Bacteria</taxon>
        <taxon>Pseudomonadati</taxon>
        <taxon>Pseudomonadota</taxon>
        <taxon>Alphaproteobacteria</taxon>
        <taxon>Rhodospirillales</taxon>
        <taxon>Azospirillaceae</taxon>
        <taxon>Nitrospirillum</taxon>
    </lineage>
</organism>
<dbReference type="GO" id="GO:0004519">
    <property type="term" value="F:endonuclease activity"/>
    <property type="evidence" value="ECO:0007669"/>
    <property type="project" value="UniProtKB-KW"/>
</dbReference>
<evidence type="ECO:0000256" key="2">
    <source>
        <dbReference type="ARBA" id="ARBA00022649"/>
    </source>
</evidence>
<evidence type="ECO:0000256" key="5">
    <source>
        <dbReference type="ARBA" id="ARBA00022801"/>
    </source>
</evidence>
<dbReference type="AlphaFoldDB" id="A0A560IXG8"/>
<evidence type="ECO:0000256" key="1">
    <source>
        <dbReference type="ARBA" id="ARBA00006620"/>
    </source>
</evidence>
<dbReference type="GO" id="GO:0016787">
    <property type="term" value="F:hydrolase activity"/>
    <property type="evidence" value="ECO:0007669"/>
    <property type="project" value="UniProtKB-KW"/>
</dbReference>
<comment type="similarity">
    <text evidence="1">Belongs to the HicA mRNA interferase family.</text>
</comment>
<comment type="caution">
    <text evidence="8">The sequence shown here is derived from an EMBL/GenBank/DDBJ whole genome shotgun (WGS) entry which is preliminary data.</text>
</comment>
<keyword evidence="6" id="KW-0694">RNA-binding</keyword>
<gene>
    <name evidence="8" type="ORF">FBZ92_103189</name>
</gene>
<evidence type="ECO:0000256" key="6">
    <source>
        <dbReference type="ARBA" id="ARBA00022884"/>
    </source>
</evidence>
<dbReference type="Proteomes" id="UP000318050">
    <property type="component" value="Unassembled WGS sequence"/>
</dbReference>